<dbReference type="InterPro" id="IPR050328">
    <property type="entry name" value="Dev_Immune_Receptor"/>
</dbReference>
<evidence type="ECO:0000313" key="8">
    <source>
        <dbReference type="EMBL" id="SED91282.1"/>
    </source>
</evidence>
<evidence type="ECO:0000256" key="6">
    <source>
        <dbReference type="SAM" id="MobiDB-lite"/>
    </source>
</evidence>
<protein>
    <recommendedName>
        <fullName evidence="2">RING-type E3 ubiquitin transferase</fullName>
        <ecNumber evidence="2">2.3.2.27</ecNumber>
    </recommendedName>
</protein>
<evidence type="ECO:0000256" key="2">
    <source>
        <dbReference type="ARBA" id="ARBA00012483"/>
    </source>
</evidence>
<dbReference type="EMBL" id="FNTF01000002">
    <property type="protein sequence ID" value="SED91282.1"/>
    <property type="molecule type" value="Genomic_DNA"/>
</dbReference>
<accession>A0A1H5EJI7</accession>
<proteinExistence type="inferred from homology"/>
<evidence type="ECO:0000313" key="9">
    <source>
        <dbReference type="Proteomes" id="UP000183114"/>
    </source>
</evidence>
<dbReference type="PROSITE" id="PS52053">
    <property type="entry name" value="NEL"/>
    <property type="match status" value="1"/>
</dbReference>
<dbReference type="GO" id="GO:0016567">
    <property type="term" value="P:protein ubiquitination"/>
    <property type="evidence" value="ECO:0007669"/>
    <property type="project" value="InterPro"/>
</dbReference>
<dbReference type="GO" id="GO:0061630">
    <property type="term" value="F:ubiquitin protein ligase activity"/>
    <property type="evidence" value="ECO:0007669"/>
    <property type="project" value="UniProtKB-EC"/>
</dbReference>
<comment type="similarity">
    <text evidence="5">Belongs to the LRR-containing bacterial E3 ligase family.</text>
</comment>
<dbReference type="InterPro" id="IPR032675">
    <property type="entry name" value="LRR_dom_sf"/>
</dbReference>
<dbReference type="AlphaFoldDB" id="A0A1H5EJI7"/>
<dbReference type="InterPro" id="IPR029487">
    <property type="entry name" value="NEL_dom"/>
</dbReference>
<dbReference type="PANTHER" id="PTHR24373:SF371">
    <property type="entry name" value="PLATELET GLYCOPROTEIN IB ALPHA CHAIN"/>
    <property type="match status" value="1"/>
</dbReference>
<dbReference type="Proteomes" id="UP000183114">
    <property type="component" value="Unassembled WGS sequence"/>
</dbReference>
<dbReference type="GO" id="GO:0016874">
    <property type="term" value="F:ligase activity"/>
    <property type="evidence" value="ECO:0007669"/>
    <property type="project" value="UniProtKB-KW"/>
</dbReference>
<dbReference type="GO" id="GO:0031012">
    <property type="term" value="C:extracellular matrix"/>
    <property type="evidence" value="ECO:0007669"/>
    <property type="project" value="TreeGrafter"/>
</dbReference>
<sequence>MIDHPQKADDVLTSPGMRQVLKSAMDAALPLTPSQFGEHLIKEKWGHDIDPATAQLVTLDYDYKGHPAQNGIHQGRVASAMSLVQVLISNYQTVGDGRFGETAFGLYTPPDIGPSIQIVEHVDEFADSGDGNHDSYEGLYRRNVGQIFGPANQIAVRPADFKKWVWELALKDLYQAYLDQAWPSDEVIVAPAPHALKTSAKAAFVMAALLQRGENSLDPEGLALAMQAAGLPSDQAWATLTFEQLQAPTRVPAMLVTGRLKLYRYTSKDIWGFREPGGRIVLYIPGNSSPLHAFEDSGQLHQWVVEQGRRDDTKQALAAHFAEDDRKDGTFHAGVLTAMDGMAVYPREHRLTKEAGFFNDDGFWEPARYIGFDDSPSGTDPFAQLVLTMKEASLAGVNTIRDDAQVNRDNLSAVTEPVVQWINRFGPLALFVPGGEGLLVLAGIIDAGYGLDQVVNGATSSDRAAGVTRTVFGLLNALPLAGAGAALKGEAAEAGAIAESAREPGAAPGEEVARPTPDQAVAPAAELPNRVPSTRLELLRGLGPSVASFSDEMLAQIAKVSAVDDDMLRLMQAGRPPTPLLADTISRFRIDQELEQAAVAQGERVEQFNSRYEALQHSEHEWVRLFQRQYPGLPKSAIEQMLDRYGVDIQSPSDAVQLRQMFSRLDSKARQYQQHVRLNRAYEGVYLPSVVNPASDTLALHSLKNLPGWPKNLRIEIQDGSLASRVLDRSGAFDAPDVRRLIKVGSRYLSRGVQTDFYAALLDVLSVDEREALQLSSLDPAHELRLKLGDQAMQRSEFMLGLGRMDSGLSFEAQGLRGGGFPGTPQAEELTHEMMRLQLKELYPDFSDAEADEVLLRSGGRAQAHIDALKQAFQQLNIDLSGWIDQVAQDIVEMDIPFLNEADNEAQGLTEEQIEVHNENMVQSAMDYERETRIELADELITLWRKRASQDQRVYSGEQLVGFKLDMAGEDYHRLPVMNIRFNEVVELSMPHFHVTERESLNGFLECFPNLQTLNLEGVELTQFDPEGEVQAVLPTAMFSLTHLTSLNLKATGLVFTEETASQLSGLTRLQTLDLSENPLGVPPMLLGMNDLRRLNLSDTRITRCPIGIRDEPYMTSLDLRDNRITRVPPAVINQAVSVDRVLLWGNPLTDEDTLRRLISHREQTGINLWLSAPGADYGQPIVWLRDCDEPLQQSRKALWQRLVDKPSGTRFLSAIDRLSLTADFQVSYLSLQARVWRLLEAADASDEVLSRLSAVLGRLENPWVAFRALEQRAGF</sequence>
<keyword evidence="8" id="KW-0436">Ligase</keyword>
<comment type="caution">
    <text evidence="5">Lacks conserved residue(s) required for the propagation of feature annotation.</text>
</comment>
<dbReference type="EC" id="2.3.2.27" evidence="2"/>
<name>A0A1H5EJI7_9PSED</name>
<keyword evidence="5" id="KW-1035">Host cytoplasm</keyword>
<keyword evidence="3" id="KW-0732">Signal</keyword>
<reference evidence="8 9" key="1">
    <citation type="submission" date="2016-10" db="EMBL/GenBank/DDBJ databases">
        <authorList>
            <person name="de Groot N.N."/>
        </authorList>
    </citation>
    <scope>NUCLEOTIDE SEQUENCE [LARGE SCALE GENOMIC DNA]</scope>
    <source>
        <strain evidence="8 9">BS3655</strain>
    </source>
</reference>
<comment type="catalytic activity">
    <reaction evidence="1">
        <text>S-ubiquitinyl-[E2 ubiquitin-conjugating enzyme]-L-cysteine + [acceptor protein]-L-lysine = [E2 ubiquitin-conjugating enzyme]-L-cysteine + N(6)-ubiquitinyl-[acceptor protein]-L-lysine.</text>
        <dbReference type="EC" id="2.3.2.27"/>
    </reaction>
</comment>
<dbReference type="SUPFAM" id="SSF52058">
    <property type="entry name" value="L domain-like"/>
    <property type="match status" value="1"/>
</dbReference>
<dbReference type="PANTHER" id="PTHR24373">
    <property type="entry name" value="SLIT RELATED LEUCINE-RICH REPEAT NEURONAL PROTEIN"/>
    <property type="match status" value="1"/>
</dbReference>
<feature type="region of interest" description="Disordered" evidence="6">
    <location>
        <begin position="498"/>
        <end position="527"/>
    </location>
</feature>
<evidence type="ECO:0000256" key="5">
    <source>
        <dbReference type="PROSITE-ProRule" id="PRU01398"/>
    </source>
</evidence>
<dbReference type="InterPro" id="IPR046673">
    <property type="entry name" value="ToxA_N"/>
</dbReference>
<dbReference type="Pfam" id="PF20178">
    <property type="entry name" value="ToxA_N"/>
    <property type="match status" value="1"/>
</dbReference>
<keyword evidence="5" id="KW-0833">Ubl conjugation pathway</keyword>
<dbReference type="Gene3D" id="3.80.10.10">
    <property type="entry name" value="Ribonuclease Inhibitor"/>
    <property type="match status" value="1"/>
</dbReference>
<keyword evidence="5" id="KW-0964">Secreted</keyword>
<dbReference type="Pfam" id="PF14496">
    <property type="entry name" value="NEL"/>
    <property type="match status" value="1"/>
</dbReference>
<dbReference type="RefSeq" id="WP_074877596.1">
    <property type="nucleotide sequence ID" value="NZ_FNTF01000002.1"/>
</dbReference>
<gene>
    <name evidence="8" type="ORF">SAMN04490185_4507</name>
</gene>
<feature type="domain" description="NEL" evidence="7">
    <location>
        <begin position="1176"/>
        <end position="1276"/>
    </location>
</feature>
<evidence type="ECO:0000256" key="4">
    <source>
        <dbReference type="ARBA" id="ARBA00023026"/>
    </source>
</evidence>
<evidence type="ECO:0000256" key="3">
    <source>
        <dbReference type="ARBA" id="ARBA00022729"/>
    </source>
</evidence>
<evidence type="ECO:0000256" key="1">
    <source>
        <dbReference type="ARBA" id="ARBA00000900"/>
    </source>
</evidence>
<evidence type="ECO:0000259" key="7">
    <source>
        <dbReference type="PROSITE" id="PS52053"/>
    </source>
</evidence>
<dbReference type="GO" id="GO:0005615">
    <property type="term" value="C:extracellular space"/>
    <property type="evidence" value="ECO:0007669"/>
    <property type="project" value="TreeGrafter"/>
</dbReference>
<organism evidence="8 9">
    <name type="scientific">Pseudomonas frederiksbergensis</name>
    <dbReference type="NCBI Taxonomy" id="104087"/>
    <lineage>
        <taxon>Bacteria</taxon>
        <taxon>Pseudomonadati</taxon>
        <taxon>Pseudomonadota</taxon>
        <taxon>Gammaproteobacteria</taxon>
        <taxon>Pseudomonadales</taxon>
        <taxon>Pseudomonadaceae</taxon>
        <taxon>Pseudomonas</taxon>
    </lineage>
</organism>
<keyword evidence="4" id="KW-0843">Virulence</keyword>